<evidence type="ECO:0000313" key="1">
    <source>
        <dbReference type="EMBL" id="EFP92351.2"/>
    </source>
</evidence>
<reference key="1">
    <citation type="submission" date="2007-01" db="EMBL/GenBank/DDBJ databases">
        <title>The Genome Sequence of Puccinia graminis f. sp. tritici Strain CRL 75-36-700-3.</title>
        <authorList>
            <consortium name="The Broad Institute Genome Sequencing Platform"/>
            <person name="Birren B."/>
            <person name="Lander E."/>
            <person name="Galagan J."/>
            <person name="Nusbaum C."/>
            <person name="Devon K."/>
            <person name="Cuomo C."/>
            <person name="Jaffe D."/>
            <person name="Butler J."/>
            <person name="Alvarez P."/>
            <person name="Gnerre S."/>
            <person name="Grabherr M."/>
            <person name="Mauceli E."/>
            <person name="Brockman W."/>
            <person name="Young S."/>
            <person name="LaButti K."/>
            <person name="Sykes S."/>
            <person name="DeCaprio D."/>
            <person name="Crawford M."/>
            <person name="Koehrsen M."/>
            <person name="Engels R."/>
            <person name="Montgomery P."/>
            <person name="Pearson M."/>
            <person name="Howarth C."/>
            <person name="Larson L."/>
            <person name="White J."/>
            <person name="Zeng Q."/>
            <person name="Kodira C."/>
            <person name="Yandava C."/>
            <person name="Alvarado L."/>
            <person name="O'Leary S."/>
            <person name="Szabo L."/>
            <person name="Dean R."/>
            <person name="Schein J."/>
        </authorList>
    </citation>
    <scope>NUCLEOTIDE SEQUENCE</scope>
    <source>
        <strain>CRL 75-36-700-3</strain>
    </source>
</reference>
<reference evidence="2" key="2">
    <citation type="journal article" date="2011" name="Proc. Natl. Acad. Sci. U.S.A.">
        <title>Obligate biotrophy features unraveled by the genomic analysis of rust fungi.</title>
        <authorList>
            <person name="Duplessis S."/>
            <person name="Cuomo C.A."/>
            <person name="Lin Y.-C."/>
            <person name="Aerts A."/>
            <person name="Tisserant E."/>
            <person name="Veneault-Fourrey C."/>
            <person name="Joly D.L."/>
            <person name="Hacquard S."/>
            <person name="Amselem J."/>
            <person name="Cantarel B.L."/>
            <person name="Chiu R."/>
            <person name="Coutinho P.M."/>
            <person name="Feau N."/>
            <person name="Field M."/>
            <person name="Frey P."/>
            <person name="Gelhaye E."/>
            <person name="Goldberg J."/>
            <person name="Grabherr M.G."/>
            <person name="Kodira C.D."/>
            <person name="Kohler A."/>
            <person name="Kuees U."/>
            <person name="Lindquist E.A."/>
            <person name="Lucas S.M."/>
            <person name="Mago R."/>
            <person name="Mauceli E."/>
            <person name="Morin E."/>
            <person name="Murat C."/>
            <person name="Pangilinan J.L."/>
            <person name="Park R."/>
            <person name="Pearson M."/>
            <person name="Quesneville H."/>
            <person name="Rouhier N."/>
            <person name="Sakthikumar S."/>
            <person name="Salamov A.A."/>
            <person name="Schmutz J."/>
            <person name="Selles B."/>
            <person name="Shapiro H."/>
            <person name="Tanguay P."/>
            <person name="Tuskan G.A."/>
            <person name="Henrissat B."/>
            <person name="Van de Peer Y."/>
            <person name="Rouze P."/>
            <person name="Ellis J.G."/>
            <person name="Dodds P.N."/>
            <person name="Schein J.E."/>
            <person name="Zhong S."/>
            <person name="Hamelin R.C."/>
            <person name="Grigoriev I.V."/>
            <person name="Szabo L.J."/>
            <person name="Martin F."/>
        </authorList>
    </citation>
    <scope>NUCLEOTIDE SEQUENCE [LARGE SCALE GENOMIC DNA]</scope>
    <source>
        <strain evidence="2">CRL 75-36-700-3 / race SCCL</strain>
    </source>
</reference>
<accession>E3L728</accession>
<keyword evidence="2" id="KW-1185">Reference proteome</keyword>
<gene>
    <name evidence="1" type="ORF">PGTG_18338</name>
</gene>
<dbReference type="GeneID" id="10538015"/>
<dbReference type="InParanoid" id="E3L728"/>
<dbReference type="HOGENOM" id="CLU_2278807_0_0_1"/>
<name>E3L728_PUCGT</name>
<dbReference type="RefSeq" id="XP_003336770.2">
    <property type="nucleotide sequence ID" value="XM_003336722.2"/>
</dbReference>
<proteinExistence type="predicted"/>
<dbReference type="VEuPathDB" id="FungiDB:PGTG_18338"/>
<organism evidence="1 2">
    <name type="scientific">Puccinia graminis f. sp. tritici (strain CRL 75-36-700-3 / race SCCL)</name>
    <name type="common">Black stem rust fungus</name>
    <dbReference type="NCBI Taxonomy" id="418459"/>
    <lineage>
        <taxon>Eukaryota</taxon>
        <taxon>Fungi</taxon>
        <taxon>Dikarya</taxon>
        <taxon>Basidiomycota</taxon>
        <taxon>Pucciniomycotina</taxon>
        <taxon>Pucciniomycetes</taxon>
        <taxon>Pucciniales</taxon>
        <taxon>Pucciniaceae</taxon>
        <taxon>Puccinia</taxon>
    </lineage>
</organism>
<protein>
    <submittedName>
        <fullName evidence="1">Uncharacterized protein</fullName>
    </submittedName>
</protein>
<evidence type="ECO:0000313" key="2">
    <source>
        <dbReference type="Proteomes" id="UP000008783"/>
    </source>
</evidence>
<dbReference type="Proteomes" id="UP000008783">
    <property type="component" value="Unassembled WGS sequence"/>
</dbReference>
<sequence>MEMLKARFAPAWLYQTLRSRLVLSDLFRELGFQQISSKYCEKYLVKSISETSASVASIHLIHEASHSKRNFKSFGWLRLPTTTRSTENELATWNPPIVNVAD</sequence>
<dbReference type="AlphaFoldDB" id="E3L728"/>
<dbReference type="EMBL" id="DS178363">
    <property type="protein sequence ID" value="EFP92351.2"/>
    <property type="molecule type" value="Genomic_DNA"/>
</dbReference>
<dbReference type="KEGG" id="pgr:PGTG_18338"/>